<keyword evidence="5" id="KW-0326">Glycosidase</keyword>
<evidence type="ECO:0000256" key="2">
    <source>
        <dbReference type="ARBA" id="ARBA00022801"/>
    </source>
</evidence>
<dbReference type="InterPro" id="IPR022830">
    <property type="entry name" value="Indigdn_synthA-like"/>
</dbReference>
<dbReference type="OMA" id="GVHREWT"/>
<dbReference type="InterPro" id="IPR007342">
    <property type="entry name" value="PsuG"/>
</dbReference>
<proteinExistence type="predicted"/>
<keyword evidence="4" id="KW-0456">Lyase</keyword>
<dbReference type="Gene3D" id="3.40.1790.10">
    <property type="entry name" value="Indigoidine synthase domain"/>
    <property type="match status" value="1"/>
</dbReference>
<protein>
    <submittedName>
        <fullName evidence="6">Indigoidine synthase A like protein</fullName>
    </submittedName>
</protein>
<dbReference type="Pfam" id="PF04227">
    <property type="entry name" value="Indigoidine_A"/>
    <property type="match status" value="1"/>
</dbReference>
<keyword evidence="3" id="KW-0464">Manganese</keyword>
<dbReference type="SUPFAM" id="SSF110581">
    <property type="entry name" value="Indigoidine synthase A-like"/>
    <property type="match status" value="1"/>
</dbReference>
<dbReference type="GO" id="GO:0004730">
    <property type="term" value="F:pseudouridylate synthase activity"/>
    <property type="evidence" value="ECO:0007669"/>
    <property type="project" value="InterPro"/>
</dbReference>
<evidence type="ECO:0000256" key="5">
    <source>
        <dbReference type="ARBA" id="ARBA00023295"/>
    </source>
</evidence>
<dbReference type="PANTHER" id="PTHR42909">
    <property type="entry name" value="ZGC:136858"/>
    <property type="match status" value="1"/>
</dbReference>
<dbReference type="PANTHER" id="PTHR42909:SF1">
    <property type="entry name" value="CARBOHYDRATE KINASE PFKB DOMAIN-CONTAINING PROTEIN"/>
    <property type="match status" value="1"/>
</dbReference>
<dbReference type="GO" id="GO:0005737">
    <property type="term" value="C:cytoplasm"/>
    <property type="evidence" value="ECO:0007669"/>
    <property type="project" value="TreeGrafter"/>
</dbReference>
<evidence type="ECO:0000256" key="4">
    <source>
        <dbReference type="ARBA" id="ARBA00023239"/>
    </source>
</evidence>
<dbReference type="WBParaSite" id="NBR_0000407001-mRNA-1">
    <property type="protein sequence ID" value="NBR_0000407001-mRNA-1"/>
    <property type="gene ID" value="NBR_0000407001"/>
</dbReference>
<keyword evidence="1" id="KW-0479">Metal-binding</keyword>
<keyword evidence="2" id="KW-0378">Hydrolase</keyword>
<sequence>LDTLTQLYYYTVQLYVLHEKVHFSTAKLLEDAVRSEGSEPATIALLDGNIHVGLSNENLTRVAETMDSVKVSRRDIAYALNKGLVGGTTVAATMFLAHMAGIRVFATGGIGGVHRGAEETFDISADLIELMQTPVTVVCAGVKSILDIPKTLQFLETHSVNCIVYGEKNAFPGFFTKETTEKGQFSTTDLHDVVQHMEMSRKLGLKAGTILACPIPDKLAGDGKRIEEAIVTALKEAK</sequence>
<dbReference type="GO" id="GO:0046872">
    <property type="term" value="F:metal ion binding"/>
    <property type="evidence" value="ECO:0007669"/>
    <property type="project" value="UniProtKB-KW"/>
</dbReference>
<evidence type="ECO:0000313" key="6">
    <source>
        <dbReference type="WBParaSite" id="NBR_0000407001-mRNA-1"/>
    </source>
</evidence>
<dbReference type="AlphaFoldDB" id="A0A0N4XNG8"/>
<accession>A0A0N4XNG8</accession>
<dbReference type="GO" id="GO:0016798">
    <property type="term" value="F:hydrolase activity, acting on glycosyl bonds"/>
    <property type="evidence" value="ECO:0007669"/>
    <property type="project" value="UniProtKB-KW"/>
</dbReference>
<evidence type="ECO:0000256" key="3">
    <source>
        <dbReference type="ARBA" id="ARBA00023211"/>
    </source>
</evidence>
<name>A0A0N4XNG8_NIPBR</name>
<reference evidence="6" key="1">
    <citation type="submission" date="2017-02" db="UniProtKB">
        <authorList>
            <consortium name="WormBaseParasite"/>
        </authorList>
    </citation>
    <scope>IDENTIFICATION</scope>
</reference>
<evidence type="ECO:0000256" key="1">
    <source>
        <dbReference type="ARBA" id="ARBA00022723"/>
    </source>
</evidence>
<organism evidence="6">
    <name type="scientific">Nippostrongylus brasiliensis</name>
    <name type="common">Rat hookworm</name>
    <dbReference type="NCBI Taxonomy" id="27835"/>
    <lineage>
        <taxon>Eukaryota</taxon>
        <taxon>Metazoa</taxon>
        <taxon>Ecdysozoa</taxon>
        <taxon>Nematoda</taxon>
        <taxon>Chromadorea</taxon>
        <taxon>Rhabditida</taxon>
        <taxon>Rhabditina</taxon>
        <taxon>Rhabditomorpha</taxon>
        <taxon>Strongyloidea</taxon>
        <taxon>Heligmosomidae</taxon>
        <taxon>Nippostrongylus</taxon>
    </lineage>
</organism>